<comment type="caution">
    <text evidence="2">The sequence shown here is derived from an EMBL/GenBank/DDBJ whole genome shotgun (WGS) entry which is preliminary data.</text>
</comment>
<reference evidence="3" key="1">
    <citation type="journal article" date="2019" name="Int. J. Syst. Evol. Microbiol.">
        <title>The Global Catalogue of Microorganisms (GCM) 10K type strain sequencing project: providing services to taxonomists for standard genome sequencing and annotation.</title>
        <authorList>
            <consortium name="The Broad Institute Genomics Platform"/>
            <consortium name="The Broad Institute Genome Sequencing Center for Infectious Disease"/>
            <person name="Wu L."/>
            <person name="Ma J."/>
        </authorList>
    </citation>
    <scope>NUCLEOTIDE SEQUENCE [LARGE SCALE GENOMIC DNA]</scope>
    <source>
        <strain evidence="3">JCM 31047</strain>
    </source>
</reference>
<evidence type="ECO:0000313" key="3">
    <source>
        <dbReference type="Proteomes" id="UP000600547"/>
    </source>
</evidence>
<evidence type="ECO:0000256" key="1">
    <source>
        <dbReference type="SAM" id="Phobius"/>
    </source>
</evidence>
<keyword evidence="1" id="KW-1133">Transmembrane helix</keyword>
<gene>
    <name evidence="2" type="ORF">GCM10008956_00110</name>
</gene>
<organism evidence="2 3">
    <name type="scientific">Deinococcus arenae</name>
    <dbReference type="NCBI Taxonomy" id="1452751"/>
    <lineage>
        <taxon>Bacteria</taxon>
        <taxon>Thermotogati</taxon>
        <taxon>Deinococcota</taxon>
        <taxon>Deinococci</taxon>
        <taxon>Deinococcales</taxon>
        <taxon>Deinococcaceae</taxon>
        <taxon>Deinococcus</taxon>
    </lineage>
</organism>
<feature type="transmembrane region" description="Helical" evidence="1">
    <location>
        <begin position="44"/>
        <end position="62"/>
    </location>
</feature>
<protein>
    <submittedName>
        <fullName evidence="2">Uncharacterized protein</fullName>
    </submittedName>
</protein>
<keyword evidence="3" id="KW-1185">Reference proteome</keyword>
<feature type="transmembrane region" description="Helical" evidence="1">
    <location>
        <begin position="20"/>
        <end position="38"/>
    </location>
</feature>
<proteinExistence type="predicted"/>
<dbReference type="EMBL" id="BMQG01000001">
    <property type="protein sequence ID" value="GGM28060.1"/>
    <property type="molecule type" value="Genomic_DNA"/>
</dbReference>
<dbReference type="RefSeq" id="WP_110831017.1">
    <property type="nucleotide sequence ID" value="NZ_BMQG01000001.1"/>
</dbReference>
<feature type="transmembrane region" description="Helical" evidence="1">
    <location>
        <begin position="172"/>
        <end position="193"/>
    </location>
</feature>
<dbReference type="AlphaFoldDB" id="A0A8H9L4T6"/>
<dbReference type="Proteomes" id="UP000600547">
    <property type="component" value="Unassembled WGS sequence"/>
</dbReference>
<keyword evidence="1" id="KW-0812">Transmembrane</keyword>
<accession>A0A8H9L4T6</accession>
<sequence>MTLQDRPISPAPAARQTGRWLWTLLGVQFALTIAPTGAHPPTAPIIALLAMVPLIWLTATLSRWMVSVEASEQPAARAQALRVWRWVLLAVHMGGVLYALLASSEAPGERLGTGLNSLGVLAAAWWFAPVQTAAETHTPAPAALTRWTWAVRAAQLGTVLLPALTPASPTELVRNVLVGGLLAGMLEVTLRFVTRHAR</sequence>
<evidence type="ECO:0000313" key="2">
    <source>
        <dbReference type="EMBL" id="GGM28060.1"/>
    </source>
</evidence>
<keyword evidence="1" id="KW-0472">Membrane</keyword>
<feature type="transmembrane region" description="Helical" evidence="1">
    <location>
        <begin position="83"/>
        <end position="101"/>
    </location>
</feature>
<name>A0A8H9L4T6_9DEIO</name>